<evidence type="ECO:0000259" key="3">
    <source>
        <dbReference type="SMART" id="SM00471"/>
    </source>
</evidence>
<feature type="domain" description="HD/PDEase" evidence="3">
    <location>
        <begin position="39"/>
        <end position="195"/>
    </location>
</feature>
<keyword evidence="1" id="KW-0547">Nucleotide-binding</keyword>
<dbReference type="NCBIfam" id="TIGR00277">
    <property type="entry name" value="HDIG"/>
    <property type="match status" value="1"/>
</dbReference>
<dbReference type="AlphaFoldDB" id="A0A1F8GEQ0"/>
<dbReference type="GO" id="GO:0000166">
    <property type="term" value="F:nucleotide binding"/>
    <property type="evidence" value="ECO:0007669"/>
    <property type="project" value="UniProtKB-KW"/>
</dbReference>
<dbReference type="Proteomes" id="UP000178911">
    <property type="component" value="Unassembled WGS sequence"/>
</dbReference>
<name>A0A1F8GEQ0_9BACT</name>
<dbReference type="SUPFAM" id="SSF109604">
    <property type="entry name" value="HD-domain/PDEase-like"/>
    <property type="match status" value="1"/>
</dbReference>
<comment type="caution">
    <text evidence="4">The sequence shown here is derived from an EMBL/GenBank/DDBJ whole genome shotgun (WGS) entry which is preliminary data.</text>
</comment>
<protein>
    <recommendedName>
        <fullName evidence="3">HD/PDEase domain-containing protein</fullName>
    </recommendedName>
</protein>
<dbReference type="STRING" id="1802695.A3A13_02065"/>
<evidence type="ECO:0000313" key="4">
    <source>
        <dbReference type="EMBL" id="OGN23855.1"/>
    </source>
</evidence>
<evidence type="ECO:0000256" key="2">
    <source>
        <dbReference type="SAM" id="Coils"/>
    </source>
</evidence>
<feature type="coiled-coil region" evidence="2">
    <location>
        <begin position="44"/>
        <end position="71"/>
    </location>
</feature>
<dbReference type="EMBL" id="MGKJ01000014">
    <property type="protein sequence ID" value="OGN23855.1"/>
    <property type="molecule type" value="Genomic_DNA"/>
</dbReference>
<keyword evidence="2" id="KW-0175">Coiled coil</keyword>
<sequence>MKKDISLLNKTNIKSGKLVSLIPEFYKLKNAVENNDWHHKENVFKHTLSVLDSLEKALRNLNKETKQFLNNKVGDSTRKNLLKIATLFHDIAKSETLINNNGSTLCPDHEDKGAVRAKTILNRFKLSDKELKFILNIVKNHGLIHKILPTENQNFQKEFASFKKRFFHNIYPELILLAFADTVGSYLAKTHPTEFKSRISFYKKEIKNLPLKSKI</sequence>
<evidence type="ECO:0000256" key="1">
    <source>
        <dbReference type="ARBA" id="ARBA00022741"/>
    </source>
</evidence>
<dbReference type="Pfam" id="PF01966">
    <property type="entry name" value="HD"/>
    <property type="match status" value="1"/>
</dbReference>
<dbReference type="InterPro" id="IPR003607">
    <property type="entry name" value="HD/PDEase_dom"/>
</dbReference>
<reference evidence="4 5" key="1">
    <citation type="journal article" date="2016" name="Nat. Commun.">
        <title>Thousands of microbial genomes shed light on interconnected biogeochemical processes in an aquifer system.</title>
        <authorList>
            <person name="Anantharaman K."/>
            <person name="Brown C.T."/>
            <person name="Hug L.A."/>
            <person name="Sharon I."/>
            <person name="Castelle C.J."/>
            <person name="Probst A.J."/>
            <person name="Thomas B.C."/>
            <person name="Singh A."/>
            <person name="Wilkins M.J."/>
            <person name="Karaoz U."/>
            <person name="Brodie E.L."/>
            <person name="Williams K.H."/>
            <person name="Hubbard S.S."/>
            <person name="Banfield J.F."/>
        </authorList>
    </citation>
    <scope>NUCLEOTIDE SEQUENCE [LARGE SCALE GENOMIC DNA]</scope>
</reference>
<proteinExistence type="predicted"/>
<organism evidence="4 5">
    <name type="scientific">Candidatus Yanofskybacteria bacterium RIFCSPLOWO2_01_FULL_43_22</name>
    <dbReference type="NCBI Taxonomy" id="1802695"/>
    <lineage>
        <taxon>Bacteria</taxon>
        <taxon>Candidatus Yanofskyibacteriota</taxon>
    </lineage>
</organism>
<accession>A0A1F8GEQ0</accession>
<dbReference type="InterPro" id="IPR006675">
    <property type="entry name" value="HDIG_dom"/>
</dbReference>
<dbReference type="Gene3D" id="1.10.3090.10">
    <property type="entry name" value="cca-adding enzyme, domain 2"/>
    <property type="match status" value="1"/>
</dbReference>
<dbReference type="InterPro" id="IPR006674">
    <property type="entry name" value="HD_domain"/>
</dbReference>
<dbReference type="PANTHER" id="PTHR47545">
    <property type="entry name" value="MULTIFUNCTIONAL CCA PROTEIN"/>
    <property type="match status" value="1"/>
</dbReference>
<evidence type="ECO:0000313" key="5">
    <source>
        <dbReference type="Proteomes" id="UP000178911"/>
    </source>
</evidence>
<dbReference type="CDD" id="cd00077">
    <property type="entry name" value="HDc"/>
    <property type="match status" value="1"/>
</dbReference>
<dbReference type="InterPro" id="IPR050124">
    <property type="entry name" value="tRNA_CCA-adding_enzyme"/>
</dbReference>
<gene>
    <name evidence="4" type="ORF">A3A13_02065</name>
</gene>
<dbReference type="SMART" id="SM00471">
    <property type="entry name" value="HDc"/>
    <property type="match status" value="1"/>
</dbReference>